<dbReference type="AlphaFoldDB" id="A0A2W7MPM6"/>
<dbReference type="PANTHER" id="PTHR30595:SF6">
    <property type="entry name" value="SCHLAFEN ALBA-2 DOMAIN-CONTAINING PROTEIN"/>
    <property type="match status" value="1"/>
</dbReference>
<proteinExistence type="predicted"/>
<dbReference type="Proteomes" id="UP000249239">
    <property type="component" value="Unassembled WGS sequence"/>
</dbReference>
<evidence type="ECO:0000259" key="1">
    <source>
        <dbReference type="Pfam" id="PF04326"/>
    </source>
</evidence>
<gene>
    <name evidence="2" type="ORF">LX69_03439</name>
</gene>
<dbReference type="Gene3D" id="3.30.950.30">
    <property type="entry name" value="Schlafen, AAA domain"/>
    <property type="match status" value="1"/>
</dbReference>
<comment type="caution">
    <text evidence="2">The sequence shown here is derived from an EMBL/GenBank/DDBJ whole genome shotgun (WGS) entry which is preliminary data.</text>
</comment>
<keyword evidence="3" id="KW-1185">Reference proteome</keyword>
<dbReference type="InterPro" id="IPR007421">
    <property type="entry name" value="Schlafen_AlbA_2_dom"/>
</dbReference>
<feature type="domain" description="Schlafen AlbA-2" evidence="1">
    <location>
        <begin position="16"/>
        <end position="130"/>
    </location>
</feature>
<sequence>MSAAGKHLARLIEQGEHDQQDFKFAINDSKKIARSIAAFANTRGGRLLIGVKDNGNIAGVRSDEEFYMIEAAANLYCQPTVPFEWKEWQVNGKSVLEIIIAPGNERPYQAPNKDGKPWAYVRVRDQNLPANPVLIKAWRQIKHSRGALFNMSGPEKILIDYLNEHANISKSRFIRIAAIKPHQADKILVNLLTANLIRTHISEKEVTYSMIREDEAVDALRFFE</sequence>
<dbReference type="EMBL" id="QKZK01000059">
    <property type="protein sequence ID" value="PZX10145.1"/>
    <property type="molecule type" value="Genomic_DNA"/>
</dbReference>
<reference evidence="2 3" key="1">
    <citation type="submission" date="2018-06" db="EMBL/GenBank/DDBJ databases">
        <title>Genomic Encyclopedia of Archaeal and Bacterial Type Strains, Phase II (KMG-II): from individual species to whole genera.</title>
        <authorList>
            <person name="Goeker M."/>
        </authorList>
    </citation>
    <scope>NUCLEOTIDE SEQUENCE [LARGE SCALE GENOMIC DNA]</scope>
    <source>
        <strain evidence="2 3">DSM 6779</strain>
    </source>
</reference>
<protein>
    <submittedName>
        <fullName evidence="2">Putative DNA-binding protein</fullName>
    </submittedName>
</protein>
<evidence type="ECO:0000313" key="3">
    <source>
        <dbReference type="Proteomes" id="UP000249239"/>
    </source>
</evidence>
<accession>A0A2W7MPM6</accession>
<evidence type="ECO:0000313" key="2">
    <source>
        <dbReference type="EMBL" id="PZX10145.1"/>
    </source>
</evidence>
<keyword evidence="2" id="KW-0238">DNA-binding</keyword>
<dbReference type="PANTHER" id="PTHR30595">
    <property type="entry name" value="GLPR-RELATED TRANSCRIPTIONAL REPRESSOR"/>
    <property type="match status" value="1"/>
</dbReference>
<name>A0A2W7MPM6_9BACT</name>
<organism evidence="2 3">
    <name type="scientific">Breznakibacter xylanolyticus</name>
    <dbReference type="NCBI Taxonomy" id="990"/>
    <lineage>
        <taxon>Bacteria</taxon>
        <taxon>Pseudomonadati</taxon>
        <taxon>Bacteroidota</taxon>
        <taxon>Bacteroidia</taxon>
        <taxon>Marinilabiliales</taxon>
        <taxon>Marinilabiliaceae</taxon>
        <taxon>Breznakibacter</taxon>
    </lineage>
</organism>
<dbReference type="Pfam" id="PF04326">
    <property type="entry name" value="SLFN_AlbA_2"/>
    <property type="match status" value="1"/>
</dbReference>
<dbReference type="RefSeq" id="WP_111447207.1">
    <property type="nucleotide sequence ID" value="NZ_QKZK01000059.1"/>
</dbReference>
<dbReference type="OrthoDB" id="9810282at2"/>
<dbReference type="GO" id="GO:0003677">
    <property type="term" value="F:DNA binding"/>
    <property type="evidence" value="ECO:0007669"/>
    <property type="project" value="UniProtKB-KW"/>
</dbReference>
<dbReference type="InterPro" id="IPR038461">
    <property type="entry name" value="Schlafen_AlbA_2_dom_sf"/>
</dbReference>